<accession>A0A5E4LPN6</accession>
<dbReference type="EMBL" id="CABMJJ010000005">
    <property type="protein sequence ID" value="VVC03068.1"/>
    <property type="molecule type" value="Genomic_DNA"/>
</dbReference>
<organism evidence="1 2">
    <name type="scientific">Candidatus Bilamarchaeum dharawalense</name>
    <dbReference type="NCBI Taxonomy" id="2885759"/>
    <lineage>
        <taxon>Archaea</taxon>
        <taxon>Candidatus Micrarchaeota</taxon>
        <taxon>Candidatus Micrarchaeia</taxon>
        <taxon>Candidatus Anstonellales</taxon>
        <taxon>Candidatus Bilamarchaeaceae</taxon>
        <taxon>Candidatus Bilamarchaeum</taxon>
    </lineage>
</organism>
<protein>
    <submittedName>
        <fullName evidence="1">Uncharacterized protein</fullName>
    </submittedName>
</protein>
<dbReference type="Proteomes" id="UP000789941">
    <property type="component" value="Unassembled WGS sequence"/>
</dbReference>
<name>A0A5E4LPN6_9ARCH</name>
<reference evidence="1 2" key="1">
    <citation type="submission" date="2019-08" db="EMBL/GenBank/DDBJ databases">
        <authorList>
            <person name="Vazquez-Campos X."/>
        </authorList>
    </citation>
    <scope>NUCLEOTIDE SEQUENCE [LARGE SCALE GENOMIC DNA]</scope>
    <source>
        <strain evidence="1">LFW-283_2</strain>
    </source>
</reference>
<dbReference type="AlphaFoldDB" id="A0A5E4LPN6"/>
<comment type="caution">
    <text evidence="1">The sequence shown here is derived from an EMBL/GenBank/DDBJ whole genome shotgun (WGS) entry which is preliminary data.</text>
</comment>
<proteinExistence type="predicted"/>
<evidence type="ECO:0000313" key="1">
    <source>
        <dbReference type="EMBL" id="VVC03068.1"/>
    </source>
</evidence>
<evidence type="ECO:0000313" key="2">
    <source>
        <dbReference type="Proteomes" id="UP000789941"/>
    </source>
</evidence>
<gene>
    <name evidence="1" type="ORF">LFW2832_00171</name>
</gene>
<sequence length="175" mass="19568">MILTGVPIQNLIDRLGYGDDFQRIEIVEELIKRAKKGENISEAVPALSHAADHDPVEGVRNWAREALAEGERSARGENNLPRKIADVIDRRDWTTLERMMWDHHIGYEVRLILEGKNGYADLRDKFVRIADLHGIESLPQVLRGIVLMAQAREKGNPMTCPTGNGGVGVAKVKAR</sequence>